<dbReference type="GO" id="GO:0004364">
    <property type="term" value="F:glutathione transferase activity"/>
    <property type="evidence" value="ECO:0007669"/>
    <property type="project" value="UniProtKB-UniRule"/>
</dbReference>
<dbReference type="RefSeq" id="XP_013315634.1">
    <property type="nucleotide sequence ID" value="XM_013460180.1"/>
</dbReference>
<dbReference type="Pfam" id="PF01323">
    <property type="entry name" value="DSBA"/>
    <property type="match status" value="1"/>
</dbReference>
<dbReference type="InterPro" id="IPR001853">
    <property type="entry name" value="DSBA-like_thioredoxin_dom"/>
</dbReference>
<keyword evidence="2 4" id="KW-0808">Transferase</keyword>
<dbReference type="GO" id="GO:0006749">
    <property type="term" value="P:glutathione metabolic process"/>
    <property type="evidence" value="ECO:0007669"/>
    <property type="project" value="TreeGrafter"/>
</dbReference>
<keyword evidence="8" id="KW-1185">Reference proteome</keyword>
<accession>A0A0D2EKA1</accession>
<dbReference type="SUPFAM" id="SSF52833">
    <property type="entry name" value="Thioredoxin-like"/>
    <property type="match status" value="1"/>
</dbReference>
<dbReference type="OrthoDB" id="4664297at2759"/>
<evidence type="ECO:0000259" key="6">
    <source>
        <dbReference type="Pfam" id="PF01323"/>
    </source>
</evidence>
<dbReference type="GO" id="GO:0005739">
    <property type="term" value="C:mitochondrion"/>
    <property type="evidence" value="ECO:0007669"/>
    <property type="project" value="TreeGrafter"/>
</dbReference>
<evidence type="ECO:0000256" key="1">
    <source>
        <dbReference type="ARBA" id="ARBA00006494"/>
    </source>
</evidence>
<feature type="active site" description="Nucleophile" evidence="5">
    <location>
        <position position="14"/>
    </location>
</feature>
<sequence length="224" mass="25071">MPRAKLRLYFDMRSGFTYLAYVVTRRSSVFTECDISYVPADMYALWKTCGNPGAWTTKNKPEWIVKSSALWARKFNIPMNFPPEGFPKVSTTPVQQALCAVDVECPEKMPDVLDVIFDPFWVQQKPVFDIPVFTRTFEEVLGAELARKVLSTAGTDEVKGMLEENTASAFKEGAFGLPWWVAENPAGEKETFWGIDHMGLVVDHLGLQNPTAESMSGGGWGVML</sequence>
<evidence type="ECO:0000313" key="7">
    <source>
        <dbReference type="EMBL" id="KIW55050.1"/>
    </source>
</evidence>
<feature type="domain" description="DSBA-like thioredoxin" evidence="6">
    <location>
        <begin position="6"/>
        <end position="205"/>
    </location>
</feature>
<dbReference type="InterPro" id="IPR051924">
    <property type="entry name" value="GST_Kappa/NadH"/>
</dbReference>
<organism evidence="7 8">
    <name type="scientific">Exophiala xenobiotica</name>
    <dbReference type="NCBI Taxonomy" id="348802"/>
    <lineage>
        <taxon>Eukaryota</taxon>
        <taxon>Fungi</taxon>
        <taxon>Dikarya</taxon>
        <taxon>Ascomycota</taxon>
        <taxon>Pezizomycotina</taxon>
        <taxon>Eurotiomycetes</taxon>
        <taxon>Chaetothyriomycetidae</taxon>
        <taxon>Chaetothyriales</taxon>
        <taxon>Herpotrichiellaceae</taxon>
        <taxon>Exophiala</taxon>
    </lineage>
</organism>
<gene>
    <name evidence="7" type="ORF">PV05_07366</name>
</gene>
<proteinExistence type="inferred from homology"/>
<evidence type="ECO:0000313" key="8">
    <source>
        <dbReference type="Proteomes" id="UP000054342"/>
    </source>
</evidence>
<dbReference type="FunFam" id="3.40.30.10:FF:000096">
    <property type="entry name" value="Glutathione S-transferase kappa"/>
    <property type="match status" value="1"/>
</dbReference>
<dbReference type="InterPro" id="IPR014440">
    <property type="entry name" value="HCCAis_GSTk"/>
</dbReference>
<protein>
    <recommendedName>
        <fullName evidence="4">Glutathione S-transferase kappa</fullName>
        <ecNumber evidence="4">2.5.1.18</ecNumber>
    </recommendedName>
</protein>
<dbReference type="EC" id="2.5.1.18" evidence="4"/>
<dbReference type="Proteomes" id="UP000054342">
    <property type="component" value="Unassembled WGS sequence"/>
</dbReference>
<dbReference type="STRING" id="348802.A0A0D2EKA1"/>
<dbReference type="GeneID" id="25329274"/>
<dbReference type="PANTHER" id="PTHR42943:SF2">
    <property type="entry name" value="GLUTATHIONE S-TRANSFERASE KAPPA 1"/>
    <property type="match status" value="1"/>
</dbReference>
<dbReference type="PIRSF" id="PIRSF006386">
    <property type="entry name" value="HCCAis_GSTk"/>
    <property type="match status" value="1"/>
</dbReference>
<dbReference type="PANTHER" id="PTHR42943">
    <property type="entry name" value="GLUTATHIONE S-TRANSFERASE KAPPA"/>
    <property type="match status" value="1"/>
</dbReference>
<dbReference type="GO" id="GO:0004602">
    <property type="term" value="F:glutathione peroxidase activity"/>
    <property type="evidence" value="ECO:0007669"/>
    <property type="project" value="TreeGrafter"/>
</dbReference>
<evidence type="ECO:0000256" key="3">
    <source>
        <dbReference type="ARBA" id="ARBA00047960"/>
    </source>
</evidence>
<dbReference type="EMBL" id="KN847320">
    <property type="protein sequence ID" value="KIW55050.1"/>
    <property type="molecule type" value="Genomic_DNA"/>
</dbReference>
<dbReference type="HOGENOM" id="CLU_069253_1_4_1"/>
<evidence type="ECO:0000256" key="2">
    <source>
        <dbReference type="ARBA" id="ARBA00022679"/>
    </source>
</evidence>
<name>A0A0D2EKA1_9EURO</name>
<dbReference type="Gene3D" id="3.40.30.10">
    <property type="entry name" value="Glutaredoxin"/>
    <property type="match status" value="1"/>
</dbReference>
<evidence type="ECO:0000256" key="5">
    <source>
        <dbReference type="PIRSR" id="PIRSR006386-1"/>
    </source>
</evidence>
<reference evidence="7 8" key="1">
    <citation type="submission" date="2015-01" db="EMBL/GenBank/DDBJ databases">
        <title>The Genome Sequence of Exophiala xenobiotica CBS118157.</title>
        <authorList>
            <consortium name="The Broad Institute Genomics Platform"/>
            <person name="Cuomo C."/>
            <person name="de Hoog S."/>
            <person name="Gorbushina A."/>
            <person name="Stielow B."/>
            <person name="Teixiera M."/>
            <person name="Abouelleil A."/>
            <person name="Chapman S.B."/>
            <person name="Priest M."/>
            <person name="Young S.K."/>
            <person name="Wortman J."/>
            <person name="Nusbaum C."/>
            <person name="Birren B."/>
        </authorList>
    </citation>
    <scope>NUCLEOTIDE SEQUENCE [LARGE SCALE GENOMIC DNA]</scope>
    <source>
        <strain evidence="7 8">CBS 118157</strain>
    </source>
</reference>
<dbReference type="GO" id="GO:0005777">
    <property type="term" value="C:peroxisome"/>
    <property type="evidence" value="ECO:0007669"/>
    <property type="project" value="TreeGrafter"/>
</dbReference>
<dbReference type="InterPro" id="IPR036249">
    <property type="entry name" value="Thioredoxin-like_sf"/>
</dbReference>
<dbReference type="AlphaFoldDB" id="A0A0D2EKA1"/>
<comment type="catalytic activity">
    <reaction evidence="3 4">
        <text>RX + glutathione = an S-substituted glutathione + a halide anion + H(+)</text>
        <dbReference type="Rhea" id="RHEA:16437"/>
        <dbReference type="ChEBI" id="CHEBI:15378"/>
        <dbReference type="ChEBI" id="CHEBI:16042"/>
        <dbReference type="ChEBI" id="CHEBI:17792"/>
        <dbReference type="ChEBI" id="CHEBI:57925"/>
        <dbReference type="ChEBI" id="CHEBI:90779"/>
        <dbReference type="EC" id="2.5.1.18"/>
    </reaction>
</comment>
<comment type="similarity">
    <text evidence="1 4">Belongs to the GST superfamily. Kappa family.</text>
</comment>
<evidence type="ECO:0000256" key="4">
    <source>
        <dbReference type="PIRNR" id="PIRNR006386"/>
    </source>
</evidence>